<dbReference type="InterPro" id="IPR036038">
    <property type="entry name" value="Aminotransferase-like"/>
</dbReference>
<dbReference type="InterPro" id="IPR043132">
    <property type="entry name" value="BCAT-like_C"/>
</dbReference>
<dbReference type="Gene3D" id="3.20.10.10">
    <property type="entry name" value="D-amino Acid Aminotransferase, subunit A, domain 2"/>
    <property type="match status" value="1"/>
</dbReference>
<comment type="caution">
    <text evidence="2">The sequence shown here is derived from an EMBL/GenBank/DDBJ whole genome shotgun (WGS) entry which is preliminary data.</text>
</comment>
<evidence type="ECO:0000313" key="2">
    <source>
        <dbReference type="EMBL" id="KUN88261.1"/>
    </source>
</evidence>
<dbReference type="Proteomes" id="UP000053024">
    <property type="component" value="Unassembled WGS sequence"/>
</dbReference>
<evidence type="ECO:0000313" key="3">
    <source>
        <dbReference type="Proteomes" id="UP000053024"/>
    </source>
</evidence>
<dbReference type="SUPFAM" id="SSF56752">
    <property type="entry name" value="D-aminoacid aminotransferase-like PLP-dependent enzymes"/>
    <property type="match status" value="1"/>
</dbReference>
<dbReference type="Pfam" id="PF01063">
    <property type="entry name" value="Aminotran_4"/>
    <property type="match status" value="1"/>
</dbReference>
<dbReference type="EMBL" id="LMWX01000012">
    <property type="protein sequence ID" value="KUN88261.1"/>
    <property type="molecule type" value="Genomic_DNA"/>
</dbReference>
<reference evidence="2 3" key="1">
    <citation type="submission" date="2015-10" db="EMBL/GenBank/DDBJ databases">
        <title>Draft genome sequence of Streptomyces bungoensis DSM 41781, type strain for the species Streptomyces bungoensis.</title>
        <authorList>
            <person name="Ruckert C."/>
            <person name="Winkler A."/>
            <person name="Kalinowski J."/>
            <person name="Kampfer P."/>
            <person name="Glaeser S."/>
        </authorList>
    </citation>
    <scope>NUCLEOTIDE SEQUENCE [LARGE SCALE GENOMIC DNA]</scope>
    <source>
        <strain evidence="2 3">DSM 41781</strain>
    </source>
</reference>
<sequence>MNTSPPARAGRYVWDPSAGPHGGLLPERTADPEPAAATSLVADSWLVEDGRVRALPAHARRFRDTAGRLLGVPSAQVTDFLRAAVGLLPPRGRWFPRVEARPGAHGTRLVLWLRPAPPRGGPVVLWSPGMADPRELPWAKGPDLVLLGRLREAARAAGADEPLLLSASGHVREGGTTSLVWWRGTTLCAPPPGPGLLRGVTRALLTAEVAEAGHRVVFETATAADLAGVPVWAVNALHGIRPVAGWLNAADELPAPPDSSAQAERWQARLDRLALPAHPGLVPDADDPAPGTAGALPSAEPQHRG</sequence>
<name>A0A117RFP7_9ACTN</name>
<organism evidence="2 3">
    <name type="scientific">Streptomyces bungoensis</name>
    <dbReference type="NCBI Taxonomy" id="285568"/>
    <lineage>
        <taxon>Bacteria</taxon>
        <taxon>Bacillati</taxon>
        <taxon>Actinomycetota</taxon>
        <taxon>Actinomycetes</taxon>
        <taxon>Kitasatosporales</taxon>
        <taxon>Streptomycetaceae</taxon>
        <taxon>Streptomyces</taxon>
    </lineage>
</organism>
<proteinExistence type="predicted"/>
<protein>
    <recommendedName>
        <fullName evidence="4">Aminotransferase class IV</fullName>
    </recommendedName>
</protein>
<dbReference type="RefSeq" id="WP_061918524.1">
    <property type="nucleotide sequence ID" value="NZ_JBEYBH010000001.1"/>
</dbReference>
<accession>A0A117RFP7</accession>
<feature type="compositionally biased region" description="Low complexity" evidence="1">
    <location>
        <begin position="288"/>
        <end position="297"/>
    </location>
</feature>
<feature type="region of interest" description="Disordered" evidence="1">
    <location>
        <begin position="1"/>
        <end position="31"/>
    </location>
</feature>
<gene>
    <name evidence="2" type="ORF">AQJ66_07880</name>
</gene>
<dbReference type="OrthoDB" id="4570776at2"/>
<dbReference type="GO" id="GO:0003824">
    <property type="term" value="F:catalytic activity"/>
    <property type="evidence" value="ECO:0007669"/>
    <property type="project" value="InterPro"/>
</dbReference>
<dbReference type="AlphaFoldDB" id="A0A117RFP7"/>
<evidence type="ECO:0000256" key="1">
    <source>
        <dbReference type="SAM" id="MobiDB-lite"/>
    </source>
</evidence>
<keyword evidence="3" id="KW-1185">Reference proteome</keyword>
<evidence type="ECO:0008006" key="4">
    <source>
        <dbReference type="Google" id="ProtNLM"/>
    </source>
</evidence>
<dbReference type="STRING" id="285568.AQJ66_07880"/>
<dbReference type="InterPro" id="IPR001544">
    <property type="entry name" value="Aminotrans_IV"/>
</dbReference>
<feature type="region of interest" description="Disordered" evidence="1">
    <location>
        <begin position="277"/>
        <end position="305"/>
    </location>
</feature>